<organism evidence="1 2">
    <name type="scientific">Motilibacter peucedani</name>
    <dbReference type="NCBI Taxonomy" id="598650"/>
    <lineage>
        <taxon>Bacteria</taxon>
        <taxon>Bacillati</taxon>
        <taxon>Actinomycetota</taxon>
        <taxon>Actinomycetes</taxon>
        <taxon>Motilibacterales</taxon>
        <taxon>Motilibacteraceae</taxon>
        <taxon>Motilibacter</taxon>
    </lineage>
</organism>
<comment type="caution">
    <text evidence="1">The sequence shown here is derived from an EMBL/GenBank/DDBJ whole genome shotgun (WGS) entry which is preliminary data.</text>
</comment>
<accession>A0A420XS19</accession>
<dbReference type="EMBL" id="RBWV01000010">
    <property type="protein sequence ID" value="RKS77696.1"/>
    <property type="molecule type" value="Genomic_DNA"/>
</dbReference>
<evidence type="ECO:0000313" key="1">
    <source>
        <dbReference type="EMBL" id="RKS77696.1"/>
    </source>
</evidence>
<proteinExistence type="predicted"/>
<gene>
    <name evidence="1" type="ORF">CLV35_1390</name>
</gene>
<name>A0A420XS19_9ACTN</name>
<dbReference type="InParanoid" id="A0A420XS19"/>
<reference evidence="1 2" key="1">
    <citation type="submission" date="2018-10" db="EMBL/GenBank/DDBJ databases">
        <title>Genomic Encyclopedia of Archaeal and Bacterial Type Strains, Phase II (KMG-II): from individual species to whole genera.</title>
        <authorList>
            <person name="Goeker M."/>
        </authorList>
    </citation>
    <scope>NUCLEOTIDE SEQUENCE [LARGE SCALE GENOMIC DNA]</scope>
    <source>
        <strain evidence="1 2">RP-AC37</strain>
    </source>
</reference>
<dbReference type="RefSeq" id="WP_121192703.1">
    <property type="nucleotide sequence ID" value="NZ_RBWV01000010.1"/>
</dbReference>
<dbReference type="AlphaFoldDB" id="A0A420XS19"/>
<evidence type="ECO:0000313" key="2">
    <source>
        <dbReference type="Proteomes" id="UP000281955"/>
    </source>
</evidence>
<sequence length="91" mass="9391">MQTVHAQLRLERDERSGARRWQAVVAEPSSALDGLCAYGHTFGSARDALLGQLAAVLPGDQMPAGLVLDASVQADGATRLSAATRATSAAS</sequence>
<dbReference type="Proteomes" id="UP000281955">
    <property type="component" value="Unassembled WGS sequence"/>
</dbReference>
<keyword evidence="2" id="KW-1185">Reference proteome</keyword>
<protein>
    <submittedName>
        <fullName evidence="1">Uncharacterized protein</fullName>
    </submittedName>
</protein>